<sequence length="114" mass="12065">MAAIPATQAAARGRPKAPLAAFDGLWCGTGLLHEFSLQLSQQQQDVQGTLVRRERRRELEGRVEGGTLHTQATRHGSLVLQRAGDELRVTGGDGLLAMARGATFQRASGAACTG</sequence>
<dbReference type="Proteomes" id="UP000521868">
    <property type="component" value="Unassembled WGS sequence"/>
</dbReference>
<accession>A0A7X6DHL8</accession>
<dbReference type="AlphaFoldDB" id="A0A7X6DHL8"/>
<reference evidence="1 2" key="1">
    <citation type="journal article" date="2020" name="Nature">
        <title>Bacterial chemolithoautotrophy via manganese oxidation.</title>
        <authorList>
            <person name="Yu H."/>
            <person name="Leadbetter J.R."/>
        </authorList>
    </citation>
    <scope>NUCLEOTIDE SEQUENCE [LARGE SCALE GENOMIC DNA]</scope>
    <source>
        <strain evidence="1 2">RBP-1</strain>
    </source>
</reference>
<evidence type="ECO:0000313" key="2">
    <source>
        <dbReference type="Proteomes" id="UP000521868"/>
    </source>
</evidence>
<protein>
    <submittedName>
        <fullName evidence="1">Uncharacterized protein</fullName>
    </submittedName>
</protein>
<keyword evidence="2" id="KW-1185">Reference proteome</keyword>
<organism evidence="1 2">
    <name type="scientific">Ramlibacter lithotrophicus</name>
    <dbReference type="NCBI Taxonomy" id="2606681"/>
    <lineage>
        <taxon>Bacteria</taxon>
        <taxon>Pseudomonadati</taxon>
        <taxon>Pseudomonadota</taxon>
        <taxon>Betaproteobacteria</taxon>
        <taxon>Burkholderiales</taxon>
        <taxon>Comamonadaceae</taxon>
        <taxon>Ramlibacter</taxon>
    </lineage>
</organism>
<comment type="caution">
    <text evidence="1">The sequence shown here is derived from an EMBL/GenBank/DDBJ whole genome shotgun (WGS) entry which is preliminary data.</text>
</comment>
<evidence type="ECO:0000313" key="1">
    <source>
        <dbReference type="EMBL" id="NKE67336.1"/>
    </source>
</evidence>
<name>A0A7X6DHL8_9BURK</name>
<proteinExistence type="predicted"/>
<dbReference type="RefSeq" id="WP_168108468.1">
    <property type="nucleotide sequence ID" value="NZ_VTOX01000006.1"/>
</dbReference>
<dbReference type="EMBL" id="VTOX01000006">
    <property type="protein sequence ID" value="NKE67336.1"/>
    <property type="molecule type" value="Genomic_DNA"/>
</dbReference>
<gene>
    <name evidence="1" type="ORF">RAMLITH_16040</name>
</gene>